<accession>E4ZW77</accession>
<feature type="domain" description="CN hydrolase" evidence="3">
    <location>
        <begin position="6"/>
        <end position="282"/>
    </location>
</feature>
<dbReference type="GO" id="GO:0000257">
    <property type="term" value="F:nitrilase activity"/>
    <property type="evidence" value="ECO:0007669"/>
    <property type="project" value="UniProtKB-ARBA"/>
</dbReference>
<evidence type="ECO:0000259" key="3">
    <source>
        <dbReference type="PROSITE" id="PS50263"/>
    </source>
</evidence>
<dbReference type="PROSITE" id="PS50263">
    <property type="entry name" value="CN_HYDROLASE"/>
    <property type="match status" value="1"/>
</dbReference>
<dbReference type="eggNOG" id="KOG0805">
    <property type="taxonomic scope" value="Eukaryota"/>
</dbReference>
<protein>
    <submittedName>
        <fullName evidence="4">Similar to nitrilase</fullName>
    </submittedName>
</protein>
<dbReference type="Proteomes" id="UP000002668">
    <property type="component" value="Genome"/>
</dbReference>
<dbReference type="OMA" id="WYDDQHQ"/>
<dbReference type="Gene3D" id="3.60.110.10">
    <property type="entry name" value="Carbon-nitrogen hydrolase"/>
    <property type="match status" value="1"/>
</dbReference>
<evidence type="ECO:0000256" key="2">
    <source>
        <dbReference type="PROSITE-ProRule" id="PRU10139"/>
    </source>
</evidence>
<dbReference type="EMBL" id="FP929127">
    <property type="protein sequence ID" value="CBX95853.1"/>
    <property type="molecule type" value="Genomic_DNA"/>
</dbReference>
<dbReference type="Pfam" id="PF00795">
    <property type="entry name" value="CN_hydrolase"/>
    <property type="match status" value="1"/>
</dbReference>
<sequence>MASKTLKLAAVQASPVFMDLTGSTKKACDLIRQAGAEGADVIGFPESFIPGYPGWNPFLSDHNPLKTELYLRMFNNSMVVPGPEVEALQAACKEGNINAVVGLTERHAHSNATLYNTQLFIGRDGTLLQKHQKLVATVGERLIHAPGTTGTATAAQTDFGGLSGLICGENMNPLAQWSSSLSYPVVHVASWPAFMTIGYELDNIINAAGGALSFSIGSFLIASVAIVGDDEIEAYGQEPELRAWLKGEQKRHRARIFGPGAQLLAQGSDDVDEELVYATVDPEHLKAFKQIFDWAGHYQRPELFAPLFKKHIDYMNGERKGTS</sequence>
<dbReference type="OrthoDB" id="10250282at2759"/>
<keyword evidence="5" id="KW-1185">Reference proteome</keyword>
<dbReference type="InterPro" id="IPR036526">
    <property type="entry name" value="C-N_Hydrolase_sf"/>
</dbReference>
<reference evidence="5" key="1">
    <citation type="journal article" date="2011" name="Nat. Commun.">
        <title>Effector diversification within compartments of the Leptosphaeria maculans genome affected by Repeat-Induced Point mutations.</title>
        <authorList>
            <person name="Rouxel T."/>
            <person name="Grandaubert J."/>
            <person name="Hane J.K."/>
            <person name="Hoede C."/>
            <person name="van de Wouw A.P."/>
            <person name="Couloux A."/>
            <person name="Dominguez V."/>
            <person name="Anthouard V."/>
            <person name="Bally P."/>
            <person name="Bourras S."/>
            <person name="Cozijnsen A.J."/>
            <person name="Ciuffetti L.M."/>
            <person name="Degrave A."/>
            <person name="Dilmaghani A."/>
            <person name="Duret L."/>
            <person name="Fudal I."/>
            <person name="Goodwin S.B."/>
            <person name="Gout L."/>
            <person name="Glaser N."/>
            <person name="Linglin J."/>
            <person name="Kema G.H.J."/>
            <person name="Lapalu N."/>
            <person name="Lawrence C.B."/>
            <person name="May K."/>
            <person name="Meyer M."/>
            <person name="Ollivier B."/>
            <person name="Poulain J."/>
            <person name="Schoch C.L."/>
            <person name="Simon A."/>
            <person name="Spatafora J.W."/>
            <person name="Stachowiak A."/>
            <person name="Turgeon B.G."/>
            <person name="Tyler B.M."/>
            <person name="Vincent D."/>
            <person name="Weissenbach J."/>
            <person name="Amselem J."/>
            <person name="Quesneville H."/>
            <person name="Oliver R.P."/>
            <person name="Wincker P."/>
            <person name="Balesdent M.-H."/>
            <person name="Howlett B.J."/>
        </authorList>
    </citation>
    <scope>NUCLEOTIDE SEQUENCE [LARGE SCALE GENOMIC DNA]</scope>
    <source>
        <strain evidence="5">JN3 / isolate v23.1.3 / race Av1-4-5-6-7-8</strain>
    </source>
</reference>
<dbReference type="AlphaFoldDB" id="E4ZW77"/>
<proteinExistence type="inferred from homology"/>
<comment type="similarity">
    <text evidence="1">Belongs to the carbon-nitrogen hydrolase superfamily. Nitrilase family.</text>
</comment>
<feature type="active site" description="Proton acceptor" evidence="2">
    <location>
        <position position="46"/>
    </location>
</feature>
<dbReference type="InterPro" id="IPR000132">
    <property type="entry name" value="Nitrilase/CN_hydratase_CS"/>
</dbReference>
<dbReference type="VEuPathDB" id="FungiDB:LEMA_P030050.1"/>
<organism evidence="5">
    <name type="scientific">Leptosphaeria maculans (strain JN3 / isolate v23.1.3 / race Av1-4-5-6-7-8)</name>
    <name type="common">Blackleg fungus</name>
    <name type="synonym">Phoma lingam</name>
    <dbReference type="NCBI Taxonomy" id="985895"/>
    <lineage>
        <taxon>Eukaryota</taxon>
        <taxon>Fungi</taxon>
        <taxon>Dikarya</taxon>
        <taxon>Ascomycota</taxon>
        <taxon>Pezizomycotina</taxon>
        <taxon>Dothideomycetes</taxon>
        <taxon>Pleosporomycetidae</taxon>
        <taxon>Pleosporales</taxon>
        <taxon>Pleosporineae</taxon>
        <taxon>Leptosphaeriaceae</taxon>
        <taxon>Plenodomus</taxon>
        <taxon>Plenodomus lingam/Leptosphaeria maculans species complex</taxon>
    </lineage>
</organism>
<dbReference type="GeneID" id="13281138"/>
<dbReference type="RefSeq" id="XP_003839332.1">
    <property type="nucleotide sequence ID" value="XM_003839284.1"/>
</dbReference>
<dbReference type="FunCoup" id="E4ZW77">
    <property type="interactions" value="676"/>
</dbReference>
<gene>
    <name evidence="4" type="ORF">LEMA_P030050.1</name>
</gene>
<evidence type="ECO:0000313" key="4">
    <source>
        <dbReference type="EMBL" id="CBX95853.1"/>
    </source>
</evidence>
<name>E4ZW77_LEPMJ</name>
<dbReference type="InterPro" id="IPR044149">
    <property type="entry name" value="Nitrilases_CHs"/>
</dbReference>
<evidence type="ECO:0000256" key="1">
    <source>
        <dbReference type="ARBA" id="ARBA00008129"/>
    </source>
</evidence>
<evidence type="ECO:0000313" key="5">
    <source>
        <dbReference type="Proteomes" id="UP000002668"/>
    </source>
</evidence>
<dbReference type="PANTHER" id="PTHR46044">
    <property type="entry name" value="NITRILASE"/>
    <property type="match status" value="1"/>
</dbReference>
<dbReference type="PANTHER" id="PTHR46044:SF1">
    <property type="entry name" value="CN HYDROLASE DOMAIN-CONTAINING PROTEIN"/>
    <property type="match status" value="1"/>
</dbReference>
<dbReference type="InterPro" id="IPR003010">
    <property type="entry name" value="C-N_Hydrolase"/>
</dbReference>
<dbReference type="InParanoid" id="E4ZW77"/>
<dbReference type="HOGENOM" id="CLU_030130_6_2_1"/>
<dbReference type="GO" id="GO:0016836">
    <property type="term" value="F:hydro-lyase activity"/>
    <property type="evidence" value="ECO:0007669"/>
    <property type="project" value="UniProtKB-ARBA"/>
</dbReference>
<dbReference type="SUPFAM" id="SSF56317">
    <property type="entry name" value="Carbon-nitrogen hydrolase"/>
    <property type="match status" value="1"/>
</dbReference>
<dbReference type="STRING" id="985895.E4ZW77"/>
<dbReference type="PROSITE" id="PS00920">
    <property type="entry name" value="NITRIL_CHT_1"/>
    <property type="match status" value="1"/>
</dbReference>